<keyword evidence="3" id="KW-1185">Reference proteome</keyword>
<dbReference type="InterPro" id="IPR043519">
    <property type="entry name" value="NT_sf"/>
</dbReference>
<dbReference type="GO" id="GO:0016740">
    <property type="term" value="F:transferase activity"/>
    <property type="evidence" value="ECO:0007669"/>
    <property type="project" value="UniProtKB-KW"/>
</dbReference>
<name>A0A5D3WKW5_9BACT</name>
<dbReference type="EMBL" id="VNIB01000002">
    <property type="protein sequence ID" value="TYO99644.1"/>
    <property type="molecule type" value="Genomic_DNA"/>
</dbReference>
<dbReference type="CDD" id="cd05403">
    <property type="entry name" value="NT_KNTase_like"/>
    <property type="match status" value="1"/>
</dbReference>
<evidence type="ECO:0000313" key="2">
    <source>
        <dbReference type="EMBL" id="TYO99644.1"/>
    </source>
</evidence>
<dbReference type="Pfam" id="PF18765">
    <property type="entry name" value="Polbeta"/>
    <property type="match status" value="1"/>
</dbReference>
<protein>
    <submittedName>
        <fullName evidence="2">Putative nucleotidyltransferase</fullName>
    </submittedName>
</protein>
<reference evidence="2 3" key="1">
    <citation type="submission" date="2019-07" db="EMBL/GenBank/DDBJ databases">
        <title>Genomic Encyclopedia of Type Strains, Phase IV (KMG-IV): sequencing the most valuable type-strain genomes for metagenomic binning, comparative biology and taxonomic classification.</title>
        <authorList>
            <person name="Goeker M."/>
        </authorList>
    </citation>
    <scope>NUCLEOTIDE SEQUENCE [LARGE SCALE GENOMIC DNA]</scope>
    <source>
        <strain evidence="2 3">SS015</strain>
    </source>
</reference>
<gene>
    <name evidence="2" type="ORF">EDC39_102169</name>
</gene>
<dbReference type="Proteomes" id="UP000324159">
    <property type="component" value="Unassembled WGS sequence"/>
</dbReference>
<evidence type="ECO:0000313" key="3">
    <source>
        <dbReference type="Proteomes" id="UP000324159"/>
    </source>
</evidence>
<accession>A0A5D3WKW5</accession>
<feature type="domain" description="Polymerase beta nucleotidyltransferase" evidence="1">
    <location>
        <begin position="20"/>
        <end position="103"/>
    </location>
</feature>
<dbReference type="OrthoDB" id="9803106at2"/>
<dbReference type="AlphaFoldDB" id="A0A5D3WKW5"/>
<dbReference type="RefSeq" id="WP_148894933.1">
    <property type="nucleotide sequence ID" value="NZ_VNIB01000002.1"/>
</dbReference>
<keyword evidence="2" id="KW-0808">Transferase</keyword>
<dbReference type="Gene3D" id="3.30.460.10">
    <property type="entry name" value="Beta Polymerase, domain 2"/>
    <property type="match status" value="1"/>
</dbReference>
<sequence length="110" mass="12535">MDDRRLIFGLAARHYADFHAIFSRYPQIQKVLIFGSRAKGVARPGSDFDLAVFAPDLSDRDFSRLWNEIDALPVVFKIDLLHWDCLPSSPLKEKILAEGKLFYPLPETAS</sequence>
<evidence type="ECO:0000259" key="1">
    <source>
        <dbReference type="Pfam" id="PF18765"/>
    </source>
</evidence>
<proteinExistence type="predicted"/>
<dbReference type="SUPFAM" id="SSF81301">
    <property type="entry name" value="Nucleotidyltransferase"/>
    <property type="match status" value="1"/>
</dbReference>
<comment type="caution">
    <text evidence="2">The sequence shown here is derived from an EMBL/GenBank/DDBJ whole genome shotgun (WGS) entry which is preliminary data.</text>
</comment>
<organism evidence="2 3">
    <name type="scientific">Geothermobacter ehrlichii</name>
    <dbReference type="NCBI Taxonomy" id="213224"/>
    <lineage>
        <taxon>Bacteria</taxon>
        <taxon>Pseudomonadati</taxon>
        <taxon>Thermodesulfobacteriota</taxon>
        <taxon>Desulfuromonadia</taxon>
        <taxon>Desulfuromonadales</taxon>
        <taxon>Geothermobacteraceae</taxon>
        <taxon>Geothermobacter</taxon>
    </lineage>
</organism>
<dbReference type="InterPro" id="IPR041633">
    <property type="entry name" value="Polbeta"/>
</dbReference>